<evidence type="ECO:0000256" key="1">
    <source>
        <dbReference type="ARBA" id="ARBA00004496"/>
    </source>
</evidence>
<dbReference type="InterPro" id="IPR006016">
    <property type="entry name" value="UspA"/>
</dbReference>
<evidence type="ECO:0000259" key="5">
    <source>
        <dbReference type="Pfam" id="PF00582"/>
    </source>
</evidence>
<evidence type="ECO:0000313" key="7">
    <source>
        <dbReference type="Proteomes" id="UP001595457"/>
    </source>
</evidence>
<comment type="similarity">
    <text evidence="2">Belongs to the universal stress protein A family.</text>
</comment>
<accession>A0ABV7ATS6</accession>
<dbReference type="SUPFAM" id="SSF52402">
    <property type="entry name" value="Adenine nucleotide alpha hydrolases-like"/>
    <property type="match status" value="2"/>
</dbReference>
<dbReference type="PANTHER" id="PTHR47892:SF1">
    <property type="entry name" value="UNIVERSAL STRESS PROTEIN E"/>
    <property type="match status" value="1"/>
</dbReference>
<name>A0ABV7ATS6_9GAMM</name>
<feature type="domain" description="UspA" evidence="5">
    <location>
        <begin position="155"/>
        <end position="301"/>
    </location>
</feature>
<dbReference type="RefSeq" id="WP_377814091.1">
    <property type="nucleotide sequence ID" value="NZ_JBHRSJ010000016.1"/>
</dbReference>
<evidence type="ECO:0000256" key="3">
    <source>
        <dbReference type="ARBA" id="ARBA00022490"/>
    </source>
</evidence>
<feature type="domain" description="UspA" evidence="5">
    <location>
        <begin position="6"/>
        <end position="145"/>
    </location>
</feature>
<keyword evidence="3" id="KW-0963">Cytoplasm</keyword>
<reference evidence="7" key="1">
    <citation type="journal article" date="2019" name="Int. J. Syst. Evol. Microbiol.">
        <title>The Global Catalogue of Microorganisms (GCM) 10K type strain sequencing project: providing services to taxonomists for standard genome sequencing and annotation.</title>
        <authorList>
            <consortium name="The Broad Institute Genomics Platform"/>
            <consortium name="The Broad Institute Genome Sequencing Center for Infectious Disease"/>
            <person name="Wu L."/>
            <person name="Ma J."/>
        </authorList>
    </citation>
    <scope>NUCLEOTIDE SEQUENCE [LARGE SCALE GENOMIC DNA]</scope>
    <source>
        <strain evidence="7">KCTC 62195</strain>
    </source>
</reference>
<organism evidence="6 7">
    <name type="scientific">Azotobacter bryophylli</name>
    <dbReference type="NCBI Taxonomy" id="1986537"/>
    <lineage>
        <taxon>Bacteria</taxon>
        <taxon>Pseudomonadati</taxon>
        <taxon>Pseudomonadota</taxon>
        <taxon>Gammaproteobacteria</taxon>
        <taxon>Pseudomonadales</taxon>
        <taxon>Pseudomonadaceae</taxon>
        <taxon>Azotobacter</taxon>
    </lineage>
</organism>
<dbReference type="EMBL" id="JBHRSJ010000016">
    <property type="protein sequence ID" value="MFC2972453.1"/>
    <property type="molecule type" value="Genomic_DNA"/>
</dbReference>
<comment type="caution">
    <text evidence="6">The sequence shown here is derived from an EMBL/GenBank/DDBJ whole genome shotgun (WGS) entry which is preliminary data.</text>
</comment>
<dbReference type="Proteomes" id="UP001595457">
    <property type="component" value="Unassembled WGS sequence"/>
</dbReference>
<dbReference type="Gene3D" id="3.40.50.12370">
    <property type="match status" value="1"/>
</dbReference>
<comment type="function">
    <text evidence="4">Required for resistance to DNA-damaging agents.</text>
</comment>
<gene>
    <name evidence="6" type="ORF">ACFOJE_09565</name>
</gene>
<evidence type="ECO:0000256" key="4">
    <source>
        <dbReference type="ARBA" id="ARBA00037131"/>
    </source>
</evidence>
<dbReference type="PANTHER" id="PTHR47892">
    <property type="entry name" value="UNIVERSAL STRESS PROTEIN E"/>
    <property type="match status" value="1"/>
</dbReference>
<proteinExistence type="inferred from homology"/>
<comment type="subcellular location">
    <subcellularLocation>
        <location evidence="1">Cytoplasm</location>
    </subcellularLocation>
</comment>
<sequence>MSQFQRLLLIAKPDTSRSPAFERAVALAKTSGANLHIALFVYTETIAAMSRIDREGMEQARSAYVAVQHEWLQEEVVILRSQGLQASAEVVWCKHPLEEILTHVQTLPADLLIKDINPETAIKRAFITPLDWQLLRRCPVPVHLVADSHHALPQKVVAAVDPLVDAKEATDFNDQIIRTATELARQCAAELHLLYACNAMADQPFPTATLNLPWFGDLQKKMKTASQDAFRILAERHGIAEKQRHFLLGPVVPTIADYATRSEADVVVMGTTLHRGLQREMMGSTCESLLYRLPCSALVIHPEGIVSKEK</sequence>
<protein>
    <submittedName>
        <fullName evidence="6">Universal stress protein</fullName>
    </submittedName>
</protein>
<keyword evidence="7" id="KW-1185">Reference proteome</keyword>
<dbReference type="Pfam" id="PF00582">
    <property type="entry name" value="Usp"/>
    <property type="match status" value="2"/>
</dbReference>
<evidence type="ECO:0000256" key="2">
    <source>
        <dbReference type="ARBA" id="ARBA00008791"/>
    </source>
</evidence>
<evidence type="ECO:0000313" key="6">
    <source>
        <dbReference type="EMBL" id="MFC2972453.1"/>
    </source>
</evidence>